<evidence type="ECO:0000313" key="1">
    <source>
        <dbReference type="EMBL" id="KAJ9578785.1"/>
    </source>
</evidence>
<organism evidence="1 2">
    <name type="scientific">Diploptera punctata</name>
    <name type="common">Pacific beetle cockroach</name>
    <dbReference type="NCBI Taxonomy" id="6984"/>
    <lineage>
        <taxon>Eukaryota</taxon>
        <taxon>Metazoa</taxon>
        <taxon>Ecdysozoa</taxon>
        <taxon>Arthropoda</taxon>
        <taxon>Hexapoda</taxon>
        <taxon>Insecta</taxon>
        <taxon>Pterygota</taxon>
        <taxon>Neoptera</taxon>
        <taxon>Polyneoptera</taxon>
        <taxon>Dictyoptera</taxon>
        <taxon>Blattodea</taxon>
        <taxon>Blaberoidea</taxon>
        <taxon>Blaberidae</taxon>
        <taxon>Diplopterinae</taxon>
        <taxon>Diploptera</taxon>
    </lineage>
</organism>
<keyword evidence="2" id="KW-1185">Reference proteome</keyword>
<sequence>MFSGYKDAPPYYNNQSLFENRNQGSFLPADTSKQTPAPPWDYTQQSFSAVPCYTGDQNLNHRHSGVIHNQVVSQFDNNNVLAHYKNIGSGNNHQSVVRPRAVINCQSNCNACYNHSVGRIPSHWNPPPTESVRYVSGNSTGTLPADDVSRFAANLASFPQHEDSSHHITGGFATHL</sequence>
<dbReference type="AlphaFoldDB" id="A0AAD8E675"/>
<evidence type="ECO:0000313" key="2">
    <source>
        <dbReference type="Proteomes" id="UP001233999"/>
    </source>
</evidence>
<dbReference type="EMBL" id="JASPKZ010008860">
    <property type="protein sequence ID" value="KAJ9578785.1"/>
    <property type="molecule type" value="Genomic_DNA"/>
</dbReference>
<comment type="caution">
    <text evidence="1">The sequence shown here is derived from an EMBL/GenBank/DDBJ whole genome shotgun (WGS) entry which is preliminary data.</text>
</comment>
<dbReference type="Proteomes" id="UP001233999">
    <property type="component" value="Unassembled WGS sequence"/>
</dbReference>
<proteinExistence type="predicted"/>
<name>A0AAD8E675_DIPPU</name>
<reference evidence="1" key="1">
    <citation type="journal article" date="2023" name="IScience">
        <title>Live-bearing cockroach genome reveals convergent evolutionary mechanisms linked to viviparity in insects and beyond.</title>
        <authorList>
            <person name="Fouks B."/>
            <person name="Harrison M.C."/>
            <person name="Mikhailova A.A."/>
            <person name="Marchal E."/>
            <person name="English S."/>
            <person name="Carruthers M."/>
            <person name="Jennings E.C."/>
            <person name="Chiamaka E.L."/>
            <person name="Frigard R.A."/>
            <person name="Pippel M."/>
            <person name="Attardo G.M."/>
            <person name="Benoit J.B."/>
            <person name="Bornberg-Bauer E."/>
            <person name="Tobe S.S."/>
        </authorList>
    </citation>
    <scope>NUCLEOTIDE SEQUENCE</scope>
    <source>
        <strain evidence="1">Stay&amp;Tobe</strain>
    </source>
</reference>
<accession>A0AAD8E675</accession>
<gene>
    <name evidence="1" type="ORF">L9F63_004993</name>
</gene>
<protein>
    <submittedName>
        <fullName evidence="1">Uncharacterized protein</fullName>
    </submittedName>
</protein>
<reference evidence="1" key="2">
    <citation type="submission" date="2023-05" db="EMBL/GenBank/DDBJ databases">
        <authorList>
            <person name="Fouks B."/>
        </authorList>
    </citation>
    <scope>NUCLEOTIDE SEQUENCE</scope>
    <source>
        <strain evidence="1">Stay&amp;Tobe</strain>
        <tissue evidence="1">Testes</tissue>
    </source>
</reference>